<dbReference type="GO" id="GO:0008270">
    <property type="term" value="F:zinc ion binding"/>
    <property type="evidence" value="ECO:0007669"/>
    <property type="project" value="InterPro"/>
</dbReference>
<dbReference type="SUPFAM" id="SSF55486">
    <property type="entry name" value="Metalloproteases ('zincins'), catalytic domain"/>
    <property type="match status" value="1"/>
</dbReference>
<sequence>MKKILYLFSLLTLPALAQKPAAGWQQQTNYSIDVALDDQRHQLTGREQIVYTNNSPDALPYLWFHLWPNAYRDNHTAFARQQLRNNHREFQFATPAQRGFIDGLEFQVNGQPARLDYDATHPDMARLMLPQPLAAGASITITTPFRVKIPDSFSRFGHVGQGYQITQWYPKPAVYDHKGWHPMPYLSQGEFYSEFGSFDVRITLPANYVVGATGVLQNPEEQQRLEALAAVGAAKKTAEDFGSDLSYPASASETKTLRYVQDRIHDFAWFADKRYNVLKSGVTLPSGRTVTSWVMFTNKDALDWIQGLQDVNDALTYYSRWVGEYPYASAMAVEGALSAGSGMEYPMVTVTQPAAIVHEVGHNWFYGILGSNERDFAWLDEGVNTYMANRVAERDTAAGGSLGLGLLLRSPRLAAAVGIDGLPTAALEQLPIAASTARGLDQPVGGFASADYSSLNYELIVYGKAPMLLKYLAGYLGQEQFDAAMHAYYAQWQFRHPYPDDMQAVFERVSGQKLGWFFQQMLTTQNHYEAALSDLQVKGETLKVLVRNDSPAPFAVPVSTLDARGQVLETKWTTAFGGTDDDTKDETQLNFRAANVAAVVVDAGYLTPQLNRRDDRMKLTGSLRTWEPLQLRPLASVERWDRQFINWVPVVGANTSDKFMLGAAFYNNLLVPKRLNYLAMPLYSFSRRELNGIGSLTLNVLPHARVRQLLTSVQISRFERYRKIEPSLTLLLPHSAYNQAQHLVRFANTNVRDQDLRQTSSIQTLEYRVSDENALQNWSGHVELNQLTPNAETDNTRQNATLLRATATYGRYYNARKQVRARLFGGAFLNSGNESPFAMGLSGSFDYRRQTMFLDRQQISSTYAAQLHQTDDRDGGFKAYLPVATRKWLTTVGFEADLPITPLVVFADFGLANRAGQSGSDRTAGYYDGGLVLPVSRILVPIPNNVLRLYLPLAGSQYGNGLPGSRKEFTDQIRFVFHLEELSPFRLVNQQLSQ</sequence>
<name>A0A418QUK7_9BACT</name>
<feature type="domain" description="Peptidase M1 membrane alanine aminopeptidase" evidence="2">
    <location>
        <begin position="355"/>
        <end position="520"/>
    </location>
</feature>
<dbReference type="GO" id="GO:0008237">
    <property type="term" value="F:metallopeptidase activity"/>
    <property type="evidence" value="ECO:0007669"/>
    <property type="project" value="InterPro"/>
</dbReference>
<organism evidence="3 4">
    <name type="scientific">Hymenobacter rubripertinctus</name>
    <dbReference type="NCBI Taxonomy" id="2029981"/>
    <lineage>
        <taxon>Bacteria</taxon>
        <taxon>Pseudomonadati</taxon>
        <taxon>Bacteroidota</taxon>
        <taxon>Cytophagia</taxon>
        <taxon>Cytophagales</taxon>
        <taxon>Hymenobacteraceae</taxon>
        <taxon>Hymenobacter</taxon>
    </lineage>
</organism>
<accession>A0A418QUK7</accession>
<proteinExistence type="predicted"/>
<comment type="caution">
    <text evidence="3">The sequence shown here is derived from an EMBL/GenBank/DDBJ whole genome shotgun (WGS) entry which is preliminary data.</text>
</comment>
<dbReference type="Proteomes" id="UP000284250">
    <property type="component" value="Unassembled WGS sequence"/>
</dbReference>
<dbReference type="Gene3D" id="1.10.390.10">
    <property type="entry name" value="Neutral Protease Domain 2"/>
    <property type="match status" value="1"/>
</dbReference>
<evidence type="ECO:0000256" key="1">
    <source>
        <dbReference type="SAM" id="SignalP"/>
    </source>
</evidence>
<protein>
    <submittedName>
        <fullName evidence="3">M1 family peptidase</fullName>
    </submittedName>
</protein>
<dbReference type="EMBL" id="QYCN01000020">
    <property type="protein sequence ID" value="RIY08798.1"/>
    <property type="molecule type" value="Genomic_DNA"/>
</dbReference>
<dbReference type="InterPro" id="IPR027268">
    <property type="entry name" value="Peptidase_M4/M1_CTD_sf"/>
</dbReference>
<dbReference type="RefSeq" id="WP_119656377.1">
    <property type="nucleotide sequence ID" value="NZ_JBHUOI010000041.1"/>
</dbReference>
<evidence type="ECO:0000259" key="2">
    <source>
        <dbReference type="Pfam" id="PF01433"/>
    </source>
</evidence>
<keyword evidence="1" id="KW-0732">Signal</keyword>
<feature type="signal peptide" evidence="1">
    <location>
        <begin position="1"/>
        <end position="17"/>
    </location>
</feature>
<dbReference type="CDD" id="cd09604">
    <property type="entry name" value="M1_APN_like"/>
    <property type="match status" value="1"/>
</dbReference>
<dbReference type="OrthoDB" id="9814383at2"/>
<dbReference type="InterPro" id="IPR014782">
    <property type="entry name" value="Peptidase_M1_dom"/>
</dbReference>
<reference evidence="3 4" key="2">
    <citation type="submission" date="2019-01" db="EMBL/GenBank/DDBJ databases">
        <title>Hymenobacter humicola sp. nov., isolated from soils in Antarctica.</title>
        <authorList>
            <person name="Sedlacek I."/>
            <person name="Holochova P."/>
            <person name="Kralova S."/>
            <person name="Pantucek R."/>
            <person name="Stankova E."/>
            <person name="Vrbovska V."/>
            <person name="Kristofova L."/>
            <person name="Svec P."/>
            <person name="Busse H.-J."/>
        </authorList>
    </citation>
    <scope>NUCLEOTIDE SEQUENCE [LARGE SCALE GENOMIC DNA]</scope>
    <source>
        <strain evidence="3 4">CCM 8852</strain>
    </source>
</reference>
<evidence type="ECO:0000313" key="3">
    <source>
        <dbReference type="EMBL" id="RIY08798.1"/>
    </source>
</evidence>
<dbReference type="AlphaFoldDB" id="A0A418QUK7"/>
<dbReference type="Pfam" id="PF01433">
    <property type="entry name" value="Peptidase_M1"/>
    <property type="match status" value="1"/>
</dbReference>
<evidence type="ECO:0000313" key="4">
    <source>
        <dbReference type="Proteomes" id="UP000284250"/>
    </source>
</evidence>
<gene>
    <name evidence="3" type="ORF">D0T11_13785</name>
</gene>
<keyword evidence="4" id="KW-1185">Reference proteome</keyword>
<reference evidence="3 4" key="1">
    <citation type="submission" date="2018-09" db="EMBL/GenBank/DDBJ databases">
        <authorList>
            <person name="Zeman M."/>
            <person name="Pardy F."/>
        </authorList>
    </citation>
    <scope>NUCLEOTIDE SEQUENCE [LARGE SCALE GENOMIC DNA]</scope>
    <source>
        <strain evidence="3 4">CCM 8852</strain>
    </source>
</reference>
<feature type="chain" id="PRO_5019322722" evidence="1">
    <location>
        <begin position="18"/>
        <end position="994"/>
    </location>
</feature>